<organism evidence="1 2">
    <name type="scientific">Penicillium daleae</name>
    <dbReference type="NCBI Taxonomy" id="63821"/>
    <lineage>
        <taxon>Eukaryota</taxon>
        <taxon>Fungi</taxon>
        <taxon>Dikarya</taxon>
        <taxon>Ascomycota</taxon>
        <taxon>Pezizomycotina</taxon>
        <taxon>Eurotiomycetes</taxon>
        <taxon>Eurotiomycetidae</taxon>
        <taxon>Eurotiales</taxon>
        <taxon>Aspergillaceae</taxon>
        <taxon>Penicillium</taxon>
    </lineage>
</organism>
<name>A0AAD6CH56_9EURO</name>
<dbReference type="EMBL" id="JAPVEA010000001">
    <property type="protein sequence ID" value="KAJ5465288.1"/>
    <property type="molecule type" value="Genomic_DNA"/>
</dbReference>
<protein>
    <submittedName>
        <fullName evidence="1">Uncharacterized protein</fullName>
    </submittedName>
</protein>
<proteinExistence type="predicted"/>
<accession>A0AAD6CH56</accession>
<dbReference type="Proteomes" id="UP001213681">
    <property type="component" value="Unassembled WGS sequence"/>
</dbReference>
<reference evidence="1" key="2">
    <citation type="journal article" date="2023" name="IMA Fungus">
        <title>Comparative genomic study of the Penicillium genus elucidates a diverse pangenome and 15 lateral gene transfer events.</title>
        <authorList>
            <person name="Petersen C."/>
            <person name="Sorensen T."/>
            <person name="Nielsen M.R."/>
            <person name="Sondergaard T.E."/>
            <person name="Sorensen J.L."/>
            <person name="Fitzpatrick D.A."/>
            <person name="Frisvad J.C."/>
            <person name="Nielsen K.L."/>
        </authorList>
    </citation>
    <scope>NUCLEOTIDE SEQUENCE</scope>
    <source>
        <strain evidence="1">IBT 16125</strain>
    </source>
</reference>
<reference evidence="1" key="1">
    <citation type="submission" date="2022-12" db="EMBL/GenBank/DDBJ databases">
        <authorList>
            <person name="Petersen C."/>
        </authorList>
    </citation>
    <scope>NUCLEOTIDE SEQUENCE</scope>
    <source>
        <strain evidence="1">IBT 16125</strain>
    </source>
</reference>
<evidence type="ECO:0000313" key="1">
    <source>
        <dbReference type="EMBL" id="KAJ5465288.1"/>
    </source>
</evidence>
<dbReference type="RefSeq" id="XP_056772135.1">
    <property type="nucleotide sequence ID" value="XM_056904368.1"/>
</dbReference>
<gene>
    <name evidence="1" type="ORF">N7458_000974</name>
</gene>
<dbReference type="GeneID" id="81594611"/>
<dbReference type="AlphaFoldDB" id="A0AAD6CH56"/>
<keyword evidence="2" id="KW-1185">Reference proteome</keyword>
<evidence type="ECO:0000313" key="2">
    <source>
        <dbReference type="Proteomes" id="UP001213681"/>
    </source>
</evidence>
<comment type="caution">
    <text evidence="1">The sequence shown here is derived from an EMBL/GenBank/DDBJ whole genome shotgun (WGS) entry which is preliminary data.</text>
</comment>
<sequence>MESPRALLARELPNLIQFGGATAPSVSSERVARATCICGQTSTPRYARGDSYFVGYELGLTTRVARHIHEPVAKALSLSNMLLKFGELQALTPNPLVILDIALAIFGPEIPPRTPRMTLVAAGELKTWWTVNLGDVTVRSSLNRRAYLEPYVETSGYTRVLPPWPSPAGINAISEDEL</sequence>